<evidence type="ECO:0000256" key="2">
    <source>
        <dbReference type="ARBA" id="ARBA00023125"/>
    </source>
</evidence>
<comment type="caution">
    <text evidence="5">The sequence shown here is derived from an EMBL/GenBank/DDBJ whole genome shotgun (WGS) entry which is preliminary data.</text>
</comment>
<dbReference type="Gene3D" id="3.40.50.300">
    <property type="entry name" value="P-loop containing nucleotide triphosphate hydrolases"/>
    <property type="match status" value="1"/>
</dbReference>
<reference evidence="5 6" key="1">
    <citation type="submission" date="2019-09" db="EMBL/GenBank/DDBJ databases">
        <authorList>
            <person name="Wang X."/>
        </authorList>
    </citation>
    <scope>NUCLEOTIDE SEQUENCE [LARGE SCALE GENOMIC DNA]</scope>
    <source>
        <strain evidence="5 6">CICC 11023</strain>
    </source>
</reference>
<dbReference type="SMART" id="SM01043">
    <property type="entry name" value="BTAD"/>
    <property type="match status" value="1"/>
</dbReference>
<dbReference type="AlphaFoldDB" id="A0A5N0E561"/>
<organism evidence="5 6">
    <name type="scientific">Nocardia colli</name>
    <dbReference type="NCBI Taxonomy" id="2545717"/>
    <lineage>
        <taxon>Bacteria</taxon>
        <taxon>Bacillati</taxon>
        <taxon>Actinomycetota</taxon>
        <taxon>Actinomycetes</taxon>
        <taxon>Mycobacteriales</taxon>
        <taxon>Nocardiaceae</taxon>
        <taxon>Nocardia</taxon>
    </lineage>
</organism>
<proteinExistence type="inferred from homology"/>
<dbReference type="GO" id="GO:0003677">
    <property type="term" value="F:DNA binding"/>
    <property type="evidence" value="ECO:0007669"/>
    <property type="project" value="UniProtKB-KW"/>
</dbReference>
<feature type="domain" description="Bacterial transcriptional activator" evidence="4">
    <location>
        <begin position="99"/>
        <end position="245"/>
    </location>
</feature>
<keyword evidence="6" id="KW-1185">Reference proteome</keyword>
<dbReference type="RefSeq" id="WP_150406738.1">
    <property type="nucleotide sequence ID" value="NZ_VXLC01000025.1"/>
</dbReference>
<evidence type="ECO:0000256" key="1">
    <source>
        <dbReference type="ARBA" id="ARBA00005820"/>
    </source>
</evidence>
<dbReference type="CDD" id="cd15831">
    <property type="entry name" value="BTAD"/>
    <property type="match status" value="1"/>
</dbReference>
<dbReference type="PANTHER" id="PTHR47691">
    <property type="entry name" value="REGULATOR-RELATED"/>
    <property type="match status" value="1"/>
</dbReference>
<name>A0A5N0E561_9NOCA</name>
<dbReference type="SUPFAM" id="SSF48452">
    <property type="entry name" value="TPR-like"/>
    <property type="match status" value="1"/>
</dbReference>
<dbReference type="OrthoDB" id="9812579at2"/>
<dbReference type="InterPro" id="IPR036388">
    <property type="entry name" value="WH-like_DNA-bd_sf"/>
</dbReference>
<evidence type="ECO:0000313" key="6">
    <source>
        <dbReference type="Proteomes" id="UP000323876"/>
    </source>
</evidence>
<dbReference type="Proteomes" id="UP000323876">
    <property type="component" value="Unassembled WGS sequence"/>
</dbReference>
<dbReference type="Gene3D" id="1.25.40.10">
    <property type="entry name" value="Tetratricopeptide repeat domain"/>
    <property type="match status" value="1"/>
</dbReference>
<dbReference type="Gene3D" id="1.10.10.10">
    <property type="entry name" value="Winged helix-like DNA-binding domain superfamily/Winged helix DNA-binding domain"/>
    <property type="match status" value="1"/>
</dbReference>
<dbReference type="PANTHER" id="PTHR47691:SF3">
    <property type="entry name" value="HTH-TYPE TRANSCRIPTIONAL REGULATOR RV0890C-RELATED"/>
    <property type="match status" value="1"/>
</dbReference>
<evidence type="ECO:0000259" key="4">
    <source>
        <dbReference type="SMART" id="SM01043"/>
    </source>
</evidence>
<dbReference type="PRINTS" id="PR00364">
    <property type="entry name" value="DISEASERSIST"/>
</dbReference>
<comment type="similarity">
    <text evidence="1">Belongs to the AfsR/DnrI/RedD regulatory family.</text>
</comment>
<dbReference type="InterPro" id="IPR005158">
    <property type="entry name" value="BTAD"/>
</dbReference>
<keyword evidence="2" id="KW-0238">DNA-binding</keyword>
<evidence type="ECO:0000259" key="3">
    <source>
        <dbReference type="SMART" id="SM00862"/>
    </source>
</evidence>
<dbReference type="GO" id="GO:0006355">
    <property type="term" value="P:regulation of DNA-templated transcription"/>
    <property type="evidence" value="ECO:0007669"/>
    <property type="project" value="InterPro"/>
</dbReference>
<sequence>MNGDARLHVTLLGAFQVSRGEAALSVPGARLQGLVVRLALAGGRVVEQGALVDAIWAEDLPADPTHALQALVSRLRRILGSAGDVVQVAGGYRLAVDDVDAVRFEQLAAAGREHLRSGNVDAAVAVLGEAVQLWGDRPGTEPAVVAAVAPAVATRLAAASVEAVVDLAEGELSLGQAGVAADRLTALLAEQPVHERAAALLMDALAAQGRQAEALARYERVRESLADVLGTDPGAALRERHLSLLRADQPAPQVNSTNLPAPLTSFISRDDDLARIDTLLAAGRLVTVLGPGGAGKTRLAVESARRHRHEYRDGAWMIDLSSVTEPAKVGAALLAAIGLRGSALFEASAKLRGDPIGELDVLADQLSGRESLLVVDNCEHLIDAVAQLISALLTRCAGLRVLATSREPLAIDGEALVPLGPLTVPQPDADLEQARAVASVRLFTERAAAVRPGFAVDNGNLDDVLRIVRALDGMPLALELAAARLRTLALADLTAGLADRFRLLTTGSRTALPRHRTLRAVIAWSWDLLSEPEQIAAERISVLPGGITLASAAAVCADSAAPAGHRAEQISAAGTHVGVSADNVPELLAALVDRSLLQLVPDTGRYRMLETIREYGLERLAEQGILTDVRDLTAHYSGELVARNDPLLRGPEQLDALHVLRAEYDNVLAALRHLCDRGAADDAIGLAVNLTWYWQMLGQRNDAAYWLGEALTVPAERPSVQRDIAEGLLLTTVATQSALVVDAIEERRTQLWELADRLLSRPELPGFGGALITARLASMAVHEASPAIMRRLIDGPDVWLAGLARMFRSHLAENAGHLDQVRDDVSAELDCFAQAGDRWGLATALPMRVLLRQYDGDLDGALADLTEAKRLAREFGSLSLSDEIFIDLRWIDLHVRLDETAAAIEMITATRERVQRRTSPELVMLLDVREADLSLRVGDLDRARELIEAAEGTLSERHPFSGDQGRAVIGSVRGALCLELGDGPGADEVLRQAYAAAVDSRDMPIVATVAVTVAGLAALYERFADVAAILGAAARLRGAHDRTDPQVRILRGQCRTALGDKGFDDAYELGWQLDTQAALTRVDPARLQIAHETHPDTPVRR</sequence>
<dbReference type="Pfam" id="PF03704">
    <property type="entry name" value="BTAD"/>
    <property type="match status" value="1"/>
</dbReference>
<accession>A0A5N0E561</accession>
<dbReference type="InterPro" id="IPR027417">
    <property type="entry name" value="P-loop_NTPase"/>
</dbReference>
<dbReference type="InterPro" id="IPR001867">
    <property type="entry name" value="OmpR/PhoB-type_DNA-bd"/>
</dbReference>
<gene>
    <name evidence="5" type="ORF">F3087_36715</name>
</gene>
<dbReference type="EMBL" id="VXLC01000025">
    <property type="protein sequence ID" value="KAA8883810.1"/>
    <property type="molecule type" value="Genomic_DNA"/>
</dbReference>
<dbReference type="SUPFAM" id="SSF46894">
    <property type="entry name" value="C-terminal effector domain of the bipartite response regulators"/>
    <property type="match status" value="1"/>
</dbReference>
<dbReference type="InterPro" id="IPR016032">
    <property type="entry name" value="Sig_transdc_resp-reg_C-effctor"/>
</dbReference>
<protein>
    <submittedName>
        <fullName evidence="5">AfsR/SARP family transcriptional regulator</fullName>
    </submittedName>
</protein>
<dbReference type="InterPro" id="IPR011990">
    <property type="entry name" value="TPR-like_helical_dom_sf"/>
</dbReference>
<dbReference type="GO" id="GO:0000160">
    <property type="term" value="P:phosphorelay signal transduction system"/>
    <property type="evidence" value="ECO:0007669"/>
    <property type="project" value="InterPro"/>
</dbReference>
<feature type="domain" description="OmpR/PhoB-type" evidence="3">
    <location>
        <begin position="21"/>
        <end position="94"/>
    </location>
</feature>
<evidence type="ECO:0000313" key="5">
    <source>
        <dbReference type="EMBL" id="KAA8883810.1"/>
    </source>
</evidence>
<dbReference type="SUPFAM" id="SSF52540">
    <property type="entry name" value="P-loop containing nucleoside triphosphate hydrolases"/>
    <property type="match status" value="1"/>
</dbReference>
<dbReference type="SMART" id="SM00862">
    <property type="entry name" value="Trans_reg_C"/>
    <property type="match status" value="1"/>
</dbReference>